<gene>
    <name evidence="8" type="primary">Dvir\GJ16465</name>
    <name evidence="8" type="ORF">Dvir_GJ16465</name>
</gene>
<feature type="domain" description="BED-type" evidence="6">
    <location>
        <begin position="5"/>
        <end position="55"/>
    </location>
</feature>
<dbReference type="InterPro" id="IPR003656">
    <property type="entry name" value="Znf_BED"/>
</dbReference>
<proteinExistence type="predicted"/>
<evidence type="ECO:0000313" key="7">
    <source>
        <dbReference type="EMBL" id="KRF80770.1"/>
    </source>
</evidence>
<protein>
    <submittedName>
        <fullName evidence="7">Uncharacterized protein, isoform B</fullName>
    </submittedName>
    <submittedName>
        <fullName evidence="8">Uncharacterized protein, isoform C</fullName>
    </submittedName>
</protein>
<feature type="compositionally biased region" description="Polar residues" evidence="5">
    <location>
        <begin position="65"/>
        <end position="78"/>
    </location>
</feature>
<sequence length="266" mass="29798">MSLKRYKNPVNNHFIYNDEIRKSTCKVCLFDMAGRHSENLMRHLKRKHPATYAEVMLEKQRRRSANTNRSSGSDTGPLSSMFKFETQPHKLFIKSEKLAFRLDEPGQQQMPIGAGCGNDYEEDTSSLNGNGQFESVDIGKEELCEVVHSPEALNDSSESFIYPDNPNDEDPFIMTNFAQANTMGSPSTNSTPAAQTGNNSNNATPSCSMHHSSNDASFLQYLSDKFGKYSSNTKYTVQYHINCILYKADMGCYDNADASKLPDSYA</sequence>
<dbReference type="OrthoDB" id="10051975at2759"/>
<evidence type="ECO:0000313" key="9">
    <source>
        <dbReference type="Proteomes" id="UP000008792"/>
    </source>
</evidence>
<dbReference type="EMBL" id="CH940653">
    <property type="protein sequence ID" value="KRF80770.1"/>
    <property type="molecule type" value="Genomic_DNA"/>
</dbReference>
<feature type="region of interest" description="Disordered" evidence="5">
    <location>
        <begin position="57"/>
        <end position="80"/>
    </location>
</feature>
<dbReference type="EMBL" id="CH940653">
    <property type="protein sequence ID" value="KRF80771.1"/>
    <property type="molecule type" value="Genomic_DNA"/>
</dbReference>
<keyword evidence="1" id="KW-0479">Metal-binding</keyword>
<dbReference type="AlphaFoldDB" id="A0A0Q9W799"/>
<evidence type="ECO:0000313" key="8">
    <source>
        <dbReference type="EMBL" id="KRF80771.1"/>
    </source>
</evidence>
<reference evidence="8 9" key="1">
    <citation type="journal article" date="2007" name="Nature">
        <title>Evolution of genes and genomes on the Drosophila phylogeny.</title>
        <authorList>
            <consortium name="Drosophila 12 Genomes Consortium"/>
            <person name="Clark A.G."/>
            <person name="Eisen M.B."/>
            <person name="Smith D.R."/>
            <person name="Bergman C.M."/>
            <person name="Oliver B."/>
            <person name="Markow T.A."/>
            <person name="Kaufman T.C."/>
            <person name="Kellis M."/>
            <person name="Gelbart W."/>
            <person name="Iyer V.N."/>
            <person name="Pollard D.A."/>
            <person name="Sackton T.B."/>
            <person name="Larracuente A.M."/>
            <person name="Singh N.D."/>
            <person name="Abad J.P."/>
            <person name="Abt D.N."/>
            <person name="Adryan B."/>
            <person name="Aguade M."/>
            <person name="Akashi H."/>
            <person name="Anderson W.W."/>
            <person name="Aquadro C.F."/>
            <person name="Ardell D.H."/>
            <person name="Arguello R."/>
            <person name="Artieri C.G."/>
            <person name="Barbash D.A."/>
            <person name="Barker D."/>
            <person name="Barsanti P."/>
            <person name="Batterham P."/>
            <person name="Batzoglou S."/>
            <person name="Begun D."/>
            <person name="Bhutkar A."/>
            <person name="Blanco E."/>
            <person name="Bosak S.A."/>
            <person name="Bradley R.K."/>
            <person name="Brand A.D."/>
            <person name="Brent M.R."/>
            <person name="Brooks A.N."/>
            <person name="Brown R.H."/>
            <person name="Butlin R.K."/>
            <person name="Caggese C."/>
            <person name="Calvi B.R."/>
            <person name="Bernardo de Carvalho A."/>
            <person name="Caspi A."/>
            <person name="Castrezana S."/>
            <person name="Celniker S.E."/>
            <person name="Chang J.L."/>
            <person name="Chapple C."/>
            <person name="Chatterji S."/>
            <person name="Chinwalla A."/>
            <person name="Civetta A."/>
            <person name="Clifton S.W."/>
            <person name="Comeron J.M."/>
            <person name="Costello J.C."/>
            <person name="Coyne J.A."/>
            <person name="Daub J."/>
            <person name="David R.G."/>
            <person name="Delcher A.L."/>
            <person name="Delehaunty K."/>
            <person name="Do C.B."/>
            <person name="Ebling H."/>
            <person name="Edwards K."/>
            <person name="Eickbush T."/>
            <person name="Evans J.D."/>
            <person name="Filipski A."/>
            <person name="Findeiss S."/>
            <person name="Freyhult E."/>
            <person name="Fulton L."/>
            <person name="Fulton R."/>
            <person name="Garcia A.C."/>
            <person name="Gardiner A."/>
            <person name="Garfield D.A."/>
            <person name="Garvin B.E."/>
            <person name="Gibson G."/>
            <person name="Gilbert D."/>
            <person name="Gnerre S."/>
            <person name="Godfrey J."/>
            <person name="Good R."/>
            <person name="Gotea V."/>
            <person name="Gravely B."/>
            <person name="Greenberg A.J."/>
            <person name="Griffiths-Jones S."/>
            <person name="Gross S."/>
            <person name="Guigo R."/>
            <person name="Gustafson E.A."/>
            <person name="Haerty W."/>
            <person name="Hahn M.W."/>
            <person name="Halligan D.L."/>
            <person name="Halpern A.L."/>
            <person name="Halter G.M."/>
            <person name="Han M.V."/>
            <person name="Heger A."/>
            <person name="Hillier L."/>
            <person name="Hinrichs A.S."/>
            <person name="Holmes I."/>
            <person name="Hoskins R.A."/>
            <person name="Hubisz M.J."/>
            <person name="Hultmark D."/>
            <person name="Huntley M.A."/>
            <person name="Jaffe D.B."/>
            <person name="Jagadeeshan S."/>
            <person name="Jeck W.R."/>
            <person name="Johnson J."/>
            <person name="Jones C.D."/>
            <person name="Jordan W.C."/>
            <person name="Karpen G.H."/>
            <person name="Kataoka E."/>
            <person name="Keightley P.D."/>
            <person name="Kheradpour P."/>
            <person name="Kirkness E.F."/>
            <person name="Koerich L.B."/>
            <person name="Kristiansen K."/>
            <person name="Kudrna D."/>
            <person name="Kulathinal R.J."/>
            <person name="Kumar S."/>
            <person name="Kwok R."/>
            <person name="Lander E."/>
            <person name="Langley C.H."/>
            <person name="Lapoint R."/>
            <person name="Lazzaro B.P."/>
            <person name="Lee S.J."/>
            <person name="Levesque L."/>
            <person name="Li R."/>
            <person name="Lin C.F."/>
            <person name="Lin M.F."/>
            <person name="Lindblad-Toh K."/>
            <person name="Llopart A."/>
            <person name="Long M."/>
            <person name="Low L."/>
            <person name="Lozovsky E."/>
            <person name="Lu J."/>
            <person name="Luo M."/>
            <person name="Machado C.A."/>
            <person name="Makalowski W."/>
            <person name="Marzo M."/>
            <person name="Matsuda M."/>
            <person name="Matzkin L."/>
            <person name="McAllister B."/>
            <person name="McBride C.S."/>
            <person name="McKernan B."/>
            <person name="McKernan K."/>
            <person name="Mendez-Lago M."/>
            <person name="Minx P."/>
            <person name="Mollenhauer M.U."/>
            <person name="Montooth K."/>
            <person name="Mount S.M."/>
            <person name="Mu X."/>
            <person name="Myers E."/>
            <person name="Negre B."/>
            <person name="Newfeld S."/>
            <person name="Nielsen R."/>
            <person name="Noor M.A."/>
            <person name="O'Grady P."/>
            <person name="Pachter L."/>
            <person name="Papaceit M."/>
            <person name="Parisi M.J."/>
            <person name="Parisi M."/>
            <person name="Parts L."/>
            <person name="Pedersen J.S."/>
            <person name="Pesole G."/>
            <person name="Phillippy A.M."/>
            <person name="Ponting C.P."/>
            <person name="Pop M."/>
            <person name="Porcelli D."/>
            <person name="Powell J.R."/>
            <person name="Prohaska S."/>
            <person name="Pruitt K."/>
            <person name="Puig M."/>
            <person name="Quesneville H."/>
            <person name="Ram K.R."/>
            <person name="Rand D."/>
            <person name="Rasmussen M.D."/>
            <person name="Reed L.K."/>
            <person name="Reenan R."/>
            <person name="Reily A."/>
            <person name="Remington K.A."/>
            <person name="Rieger T.T."/>
            <person name="Ritchie M.G."/>
            <person name="Robin C."/>
            <person name="Rogers Y.H."/>
            <person name="Rohde C."/>
            <person name="Rozas J."/>
            <person name="Rubenfield M.J."/>
            <person name="Ruiz A."/>
            <person name="Russo S."/>
            <person name="Salzberg S.L."/>
            <person name="Sanchez-Gracia A."/>
            <person name="Saranga D.J."/>
            <person name="Sato H."/>
            <person name="Schaeffer S.W."/>
            <person name="Schatz M.C."/>
            <person name="Schlenke T."/>
            <person name="Schwartz R."/>
            <person name="Segarra C."/>
            <person name="Singh R.S."/>
            <person name="Sirot L."/>
            <person name="Sirota M."/>
            <person name="Sisneros N.B."/>
            <person name="Smith C.D."/>
            <person name="Smith T.F."/>
            <person name="Spieth J."/>
            <person name="Stage D.E."/>
            <person name="Stark A."/>
            <person name="Stephan W."/>
            <person name="Strausberg R.L."/>
            <person name="Strempel S."/>
            <person name="Sturgill D."/>
            <person name="Sutton G."/>
            <person name="Sutton G.G."/>
            <person name="Tao W."/>
            <person name="Teichmann S."/>
            <person name="Tobari Y.N."/>
            <person name="Tomimura Y."/>
            <person name="Tsolas J.M."/>
            <person name="Valente V.L."/>
            <person name="Venter E."/>
            <person name="Venter J.C."/>
            <person name="Vicario S."/>
            <person name="Vieira F.G."/>
            <person name="Vilella A.J."/>
            <person name="Villasante A."/>
            <person name="Walenz B."/>
            <person name="Wang J."/>
            <person name="Wasserman M."/>
            <person name="Watts T."/>
            <person name="Wilson D."/>
            <person name="Wilson R.K."/>
            <person name="Wing R.A."/>
            <person name="Wolfner M.F."/>
            <person name="Wong A."/>
            <person name="Wong G.K."/>
            <person name="Wu C.I."/>
            <person name="Wu G."/>
            <person name="Yamamoto D."/>
            <person name="Yang H.P."/>
            <person name="Yang S.P."/>
            <person name="Yorke J.A."/>
            <person name="Yoshida K."/>
            <person name="Zdobnov E."/>
            <person name="Zhang P."/>
            <person name="Zhang Y."/>
            <person name="Zimin A.V."/>
            <person name="Baldwin J."/>
            <person name="Abdouelleil A."/>
            <person name="Abdulkadir J."/>
            <person name="Abebe A."/>
            <person name="Abera B."/>
            <person name="Abreu J."/>
            <person name="Acer S.C."/>
            <person name="Aftuck L."/>
            <person name="Alexander A."/>
            <person name="An P."/>
            <person name="Anderson E."/>
            <person name="Anderson S."/>
            <person name="Arachi H."/>
            <person name="Azer M."/>
            <person name="Bachantsang P."/>
            <person name="Barry A."/>
            <person name="Bayul T."/>
            <person name="Berlin A."/>
            <person name="Bessette D."/>
            <person name="Bloom T."/>
            <person name="Blye J."/>
            <person name="Boguslavskiy L."/>
            <person name="Bonnet C."/>
            <person name="Boukhgalter B."/>
            <person name="Bourzgui I."/>
            <person name="Brown A."/>
            <person name="Cahill P."/>
            <person name="Channer S."/>
            <person name="Cheshatsang Y."/>
            <person name="Chuda L."/>
            <person name="Citroen M."/>
            <person name="Collymore A."/>
            <person name="Cooke P."/>
            <person name="Costello M."/>
            <person name="D'Aco K."/>
            <person name="Daza R."/>
            <person name="De Haan G."/>
            <person name="DeGray S."/>
            <person name="DeMaso C."/>
            <person name="Dhargay N."/>
            <person name="Dooley K."/>
            <person name="Dooley E."/>
            <person name="Doricent M."/>
            <person name="Dorje P."/>
            <person name="Dorjee K."/>
            <person name="Dupes A."/>
            <person name="Elong R."/>
            <person name="Falk J."/>
            <person name="Farina A."/>
            <person name="Faro S."/>
            <person name="Ferguson D."/>
            <person name="Fisher S."/>
            <person name="Foley C.D."/>
            <person name="Franke A."/>
            <person name="Friedrich D."/>
            <person name="Gadbois L."/>
            <person name="Gearin G."/>
            <person name="Gearin C.R."/>
            <person name="Giannoukos G."/>
            <person name="Goode T."/>
            <person name="Graham J."/>
            <person name="Grandbois E."/>
            <person name="Grewal S."/>
            <person name="Gyaltsen K."/>
            <person name="Hafez N."/>
            <person name="Hagos B."/>
            <person name="Hall J."/>
            <person name="Henson C."/>
            <person name="Hollinger A."/>
            <person name="Honan T."/>
            <person name="Huard M.D."/>
            <person name="Hughes L."/>
            <person name="Hurhula B."/>
            <person name="Husby M.E."/>
            <person name="Kamat A."/>
            <person name="Kanga B."/>
            <person name="Kashin S."/>
            <person name="Khazanovich D."/>
            <person name="Kisner P."/>
            <person name="Lance K."/>
            <person name="Lara M."/>
            <person name="Lee W."/>
            <person name="Lennon N."/>
            <person name="Letendre F."/>
            <person name="LeVine R."/>
            <person name="Lipovsky A."/>
            <person name="Liu X."/>
            <person name="Liu J."/>
            <person name="Liu S."/>
            <person name="Lokyitsang T."/>
            <person name="Lokyitsang Y."/>
            <person name="Lubonja R."/>
            <person name="Lui A."/>
            <person name="MacDonald P."/>
            <person name="Magnisalis V."/>
            <person name="Maru K."/>
            <person name="Matthews C."/>
            <person name="McCusker W."/>
            <person name="McDonough S."/>
            <person name="Mehta T."/>
            <person name="Meldrim J."/>
            <person name="Meneus L."/>
            <person name="Mihai O."/>
            <person name="Mihalev A."/>
            <person name="Mihova T."/>
            <person name="Mittelman R."/>
            <person name="Mlenga V."/>
            <person name="Montmayeur A."/>
            <person name="Mulrain L."/>
            <person name="Navidi A."/>
            <person name="Naylor J."/>
            <person name="Negash T."/>
            <person name="Nguyen T."/>
            <person name="Nguyen N."/>
            <person name="Nicol R."/>
            <person name="Norbu C."/>
            <person name="Norbu N."/>
            <person name="Novod N."/>
            <person name="O'Neill B."/>
            <person name="Osman S."/>
            <person name="Markiewicz E."/>
            <person name="Oyono O.L."/>
            <person name="Patti C."/>
            <person name="Phunkhang P."/>
            <person name="Pierre F."/>
            <person name="Priest M."/>
            <person name="Raghuraman S."/>
            <person name="Rege F."/>
            <person name="Reyes R."/>
            <person name="Rise C."/>
            <person name="Rogov P."/>
            <person name="Ross K."/>
            <person name="Ryan E."/>
            <person name="Settipalli S."/>
            <person name="Shea T."/>
            <person name="Sherpa N."/>
            <person name="Shi L."/>
            <person name="Shih D."/>
            <person name="Sparrow T."/>
            <person name="Spaulding J."/>
            <person name="Stalker J."/>
            <person name="Stange-Thomann N."/>
            <person name="Stavropoulos S."/>
            <person name="Stone C."/>
            <person name="Strader C."/>
            <person name="Tesfaye S."/>
            <person name="Thomson T."/>
            <person name="Thoulutsang Y."/>
            <person name="Thoulutsang D."/>
            <person name="Topham K."/>
            <person name="Topping I."/>
            <person name="Tsamla T."/>
            <person name="Vassiliev H."/>
            <person name="Vo A."/>
            <person name="Wangchuk T."/>
            <person name="Wangdi T."/>
            <person name="Weiand M."/>
            <person name="Wilkinson J."/>
            <person name="Wilson A."/>
            <person name="Yadav S."/>
            <person name="Young G."/>
            <person name="Yu Q."/>
            <person name="Zembek L."/>
            <person name="Zhong D."/>
            <person name="Zimmer A."/>
            <person name="Zwirko Z."/>
            <person name="Jaffe D.B."/>
            <person name="Alvarez P."/>
            <person name="Brockman W."/>
            <person name="Butler J."/>
            <person name="Chin C."/>
            <person name="Gnerre S."/>
            <person name="Grabherr M."/>
            <person name="Kleber M."/>
            <person name="Mauceli E."/>
            <person name="MacCallum I."/>
        </authorList>
    </citation>
    <scope>NUCLEOTIDE SEQUENCE [LARGE SCALE GENOMIC DNA]</scope>
    <source>
        <strain evidence="8">TSC#15010-1051.87</strain>
        <strain evidence="9">Tucson 15010-1051.87</strain>
    </source>
</reference>
<evidence type="ECO:0000259" key="6">
    <source>
        <dbReference type="PROSITE" id="PS50808"/>
    </source>
</evidence>
<accession>A0A0Q9W799</accession>
<evidence type="ECO:0000256" key="3">
    <source>
        <dbReference type="ARBA" id="ARBA00022833"/>
    </source>
</evidence>
<keyword evidence="9" id="KW-1185">Reference proteome</keyword>
<feature type="region of interest" description="Disordered" evidence="5">
    <location>
        <begin position="183"/>
        <end position="209"/>
    </location>
</feature>
<name>A0A0Q9W799_DROVI</name>
<evidence type="ECO:0000256" key="1">
    <source>
        <dbReference type="ARBA" id="ARBA00022723"/>
    </source>
</evidence>
<organism evidence="8 9">
    <name type="scientific">Drosophila virilis</name>
    <name type="common">Fruit fly</name>
    <dbReference type="NCBI Taxonomy" id="7244"/>
    <lineage>
        <taxon>Eukaryota</taxon>
        <taxon>Metazoa</taxon>
        <taxon>Ecdysozoa</taxon>
        <taxon>Arthropoda</taxon>
        <taxon>Hexapoda</taxon>
        <taxon>Insecta</taxon>
        <taxon>Pterygota</taxon>
        <taxon>Neoptera</taxon>
        <taxon>Endopterygota</taxon>
        <taxon>Diptera</taxon>
        <taxon>Brachycera</taxon>
        <taxon>Muscomorpha</taxon>
        <taxon>Ephydroidea</taxon>
        <taxon>Drosophilidae</taxon>
        <taxon>Drosophila</taxon>
    </lineage>
</organism>
<dbReference type="InParanoid" id="A0A0Q9W799"/>
<keyword evidence="3" id="KW-0862">Zinc</keyword>
<dbReference type="Proteomes" id="UP000008792">
    <property type="component" value="Unassembled WGS sequence"/>
</dbReference>
<evidence type="ECO:0000256" key="2">
    <source>
        <dbReference type="ARBA" id="ARBA00022771"/>
    </source>
</evidence>
<dbReference type="PROSITE" id="PS50808">
    <property type="entry name" value="ZF_BED"/>
    <property type="match status" value="1"/>
</dbReference>
<dbReference type="STRING" id="7244.A0A0Q9W799"/>
<dbReference type="GO" id="GO:0008270">
    <property type="term" value="F:zinc ion binding"/>
    <property type="evidence" value="ECO:0007669"/>
    <property type="project" value="UniProtKB-KW"/>
</dbReference>
<keyword evidence="2 4" id="KW-0863">Zinc-finger</keyword>
<evidence type="ECO:0000256" key="4">
    <source>
        <dbReference type="PROSITE-ProRule" id="PRU00027"/>
    </source>
</evidence>
<evidence type="ECO:0000256" key="5">
    <source>
        <dbReference type="SAM" id="MobiDB-lite"/>
    </source>
</evidence>
<reference evidence="8" key="3">
    <citation type="submission" date="2015-11" db="EMBL/GenBank/DDBJ databases">
        <authorList>
            <consortium name="FlyBase"/>
        </authorList>
    </citation>
    <scope>NUCLEOTIDE SEQUENCE</scope>
    <source>
        <strain evidence="8">TSC#15010-1051.87</strain>
    </source>
</reference>
<dbReference type="GO" id="GO:0003677">
    <property type="term" value="F:DNA binding"/>
    <property type="evidence" value="ECO:0007669"/>
    <property type="project" value="InterPro"/>
</dbReference>
<reference evidence="8" key="2">
    <citation type="journal article" date="2008" name="Bioinformatics">
        <title>Assembly reconciliation.</title>
        <authorList>
            <person name="Zimin A.V."/>
            <person name="Smith D.R."/>
            <person name="Sutton G."/>
            <person name="Yorke J.A."/>
        </authorList>
    </citation>
    <scope>NUCLEOTIDE SEQUENCE</scope>
    <source>
        <strain evidence="8">TSC#15010-1051.87</strain>
    </source>
</reference>